<evidence type="ECO:0000256" key="1">
    <source>
        <dbReference type="SAM" id="MobiDB-lite"/>
    </source>
</evidence>
<comment type="caution">
    <text evidence="3">The sequence shown here is derived from an EMBL/GenBank/DDBJ whole genome shotgun (WGS) entry which is preliminary data.</text>
</comment>
<evidence type="ECO:0000259" key="2">
    <source>
        <dbReference type="Pfam" id="PF10881"/>
    </source>
</evidence>
<dbReference type="GeneID" id="58229814"/>
<proteinExistence type="predicted"/>
<dbReference type="RefSeq" id="WP_045978530.1">
    <property type="nucleotide sequence ID" value="NZ_JXXY01000003.1"/>
</dbReference>
<reference evidence="3 4" key="1">
    <citation type="journal article" date="2015" name="BMC Genomics">
        <title>Genome mining reveals unlocked bioactive potential of marine Gram-negative bacteria.</title>
        <authorList>
            <person name="Machado H."/>
            <person name="Sonnenschein E.C."/>
            <person name="Melchiorsen J."/>
            <person name="Gram L."/>
        </authorList>
    </citation>
    <scope>NUCLEOTIDE SEQUENCE [LARGE SCALE GENOMIC DNA]</scope>
    <source>
        <strain evidence="3 4">S3137</strain>
    </source>
</reference>
<dbReference type="Proteomes" id="UP000033664">
    <property type="component" value="Unassembled WGS sequence"/>
</dbReference>
<dbReference type="OrthoDB" id="5600508at2"/>
<dbReference type="EMBL" id="JXXZ01000013">
    <property type="protein sequence ID" value="KJY97140.1"/>
    <property type="molecule type" value="Genomic_DNA"/>
</dbReference>
<organism evidence="3 4">
    <name type="scientific">Pseudoalteromonas ruthenica</name>
    <dbReference type="NCBI Taxonomy" id="151081"/>
    <lineage>
        <taxon>Bacteria</taxon>
        <taxon>Pseudomonadati</taxon>
        <taxon>Pseudomonadota</taxon>
        <taxon>Gammaproteobacteria</taxon>
        <taxon>Alteromonadales</taxon>
        <taxon>Pseudoalteromonadaceae</taxon>
        <taxon>Pseudoalteromonas</taxon>
    </lineage>
</organism>
<protein>
    <submittedName>
        <fullName evidence="3">QueD like protein</fullName>
    </submittedName>
</protein>
<dbReference type="AlphaFoldDB" id="A0A0F4PNQ6"/>
<dbReference type="InterPro" id="IPR024402">
    <property type="entry name" value="DUF2726"/>
</dbReference>
<name>A0A0F4PNQ6_9GAMM</name>
<feature type="region of interest" description="Disordered" evidence="1">
    <location>
        <begin position="164"/>
        <end position="205"/>
    </location>
</feature>
<gene>
    <name evidence="3" type="ORF">TW72_15040</name>
</gene>
<dbReference type="eggNOG" id="COG0551">
    <property type="taxonomic scope" value="Bacteria"/>
</dbReference>
<feature type="compositionally biased region" description="Polar residues" evidence="1">
    <location>
        <begin position="183"/>
        <end position="205"/>
    </location>
</feature>
<dbReference type="Pfam" id="PF10881">
    <property type="entry name" value="DUF2726"/>
    <property type="match status" value="1"/>
</dbReference>
<evidence type="ECO:0000313" key="4">
    <source>
        <dbReference type="Proteomes" id="UP000033664"/>
    </source>
</evidence>
<evidence type="ECO:0000313" key="3">
    <source>
        <dbReference type="EMBL" id="KJY97140.1"/>
    </source>
</evidence>
<keyword evidence="4" id="KW-1185">Reference proteome</keyword>
<sequence>MEFALLSILVLVVVASVVASKFTDNNENPYPFVRKKEIYTQVESAFLSLLERAVGDNYRIVSRVKLADVIDCKAGLSSKSRRIAMTKTKNKQLDYVLLDKQKMTIVAAVDLVNNANKDGHKAQRDWFVSGALETAGIPHIRMKVKSGYRVEDVRNAILFKIGKPETATKRKPTRTPTRPAVLSPSQAKAQASGSALATSTQLAEI</sequence>
<dbReference type="PATRIC" id="fig|151081.8.peg.688"/>
<accession>A0A0F4PNQ6</accession>
<feature type="domain" description="DUF2726" evidence="2">
    <location>
        <begin position="36"/>
        <end position="160"/>
    </location>
</feature>